<protein>
    <submittedName>
        <fullName evidence="1">Uncharacterized protein</fullName>
    </submittedName>
</protein>
<comment type="caution">
    <text evidence="1">The sequence shown here is derived from an EMBL/GenBank/DDBJ whole genome shotgun (WGS) entry which is preliminary data.</text>
</comment>
<gene>
    <name evidence="1" type="ORF">S01H4_40862</name>
</gene>
<sequence length="92" mass="11099">MKEENQNQPEFNPELLRKLIEQLFKIDETLKFDLYKDNLISESKWTPSGMMIVHVKKILQDKDKIKDFDFDSIFTEEEKKKLEKIASLYEDK</sequence>
<feature type="non-terminal residue" evidence="1">
    <location>
        <position position="92"/>
    </location>
</feature>
<organism evidence="1">
    <name type="scientific">marine sediment metagenome</name>
    <dbReference type="NCBI Taxonomy" id="412755"/>
    <lineage>
        <taxon>unclassified sequences</taxon>
        <taxon>metagenomes</taxon>
        <taxon>ecological metagenomes</taxon>
    </lineage>
</organism>
<evidence type="ECO:0000313" key="1">
    <source>
        <dbReference type="EMBL" id="GAG94684.1"/>
    </source>
</evidence>
<dbReference type="AlphaFoldDB" id="X1BFH4"/>
<reference evidence="1" key="1">
    <citation type="journal article" date="2014" name="Front. Microbiol.">
        <title>High frequency of phylogenetically diverse reductive dehalogenase-homologous genes in deep subseafloor sedimentary metagenomes.</title>
        <authorList>
            <person name="Kawai M."/>
            <person name="Futagami T."/>
            <person name="Toyoda A."/>
            <person name="Takaki Y."/>
            <person name="Nishi S."/>
            <person name="Hori S."/>
            <person name="Arai W."/>
            <person name="Tsubouchi T."/>
            <person name="Morono Y."/>
            <person name="Uchiyama I."/>
            <person name="Ito T."/>
            <person name="Fujiyama A."/>
            <person name="Inagaki F."/>
            <person name="Takami H."/>
        </authorList>
    </citation>
    <scope>NUCLEOTIDE SEQUENCE</scope>
    <source>
        <strain evidence="1">Expedition CK06-06</strain>
    </source>
</reference>
<accession>X1BFH4</accession>
<proteinExistence type="predicted"/>
<dbReference type="EMBL" id="BART01022300">
    <property type="protein sequence ID" value="GAG94684.1"/>
    <property type="molecule type" value="Genomic_DNA"/>
</dbReference>
<name>X1BFH4_9ZZZZ</name>